<keyword evidence="1" id="KW-1133">Transmembrane helix</keyword>
<dbReference type="AlphaFoldDB" id="A0A2W2BT10"/>
<evidence type="ECO:0000256" key="1">
    <source>
        <dbReference type="SAM" id="Phobius"/>
    </source>
</evidence>
<proteinExistence type="predicted"/>
<dbReference type="EMBL" id="QKTW01000028">
    <property type="protein sequence ID" value="PZF70893.1"/>
    <property type="molecule type" value="Genomic_DNA"/>
</dbReference>
<evidence type="ECO:0000313" key="3">
    <source>
        <dbReference type="Proteomes" id="UP000248745"/>
    </source>
</evidence>
<comment type="caution">
    <text evidence="2">The sequence shown here is derived from an EMBL/GenBank/DDBJ whole genome shotgun (WGS) entry which is preliminary data.</text>
</comment>
<sequence length="235" mass="26995">MLTFQRFETLEEAEGASKLLQTEGIPVEIENVHGILDSNFIGKEYGNNVFLKIPQEDFNRARQLLIDHTPVDISTVDKDYMLFSLSNEELEEVLAKPDEWGAYNYNLAKAILQQRNVSVDNKNIETLREERIQQMAEPKTIDSFWVMLTYALVVLCLIKTFLLSFVWIGIFWMVPVYCAVWGWAVSRTRKTLPDGNRIFAYDTPSRKHGNIIFLGGIITVLLTFIVPIVLLFSGR</sequence>
<gene>
    <name evidence="2" type="ORF">DN068_20930</name>
</gene>
<keyword evidence="1" id="KW-0812">Transmembrane</keyword>
<dbReference type="RefSeq" id="WP_111000909.1">
    <property type="nucleotide sequence ID" value="NZ_QKTW01000028.1"/>
</dbReference>
<name>A0A2W2BT10_9BACT</name>
<dbReference type="Proteomes" id="UP000248745">
    <property type="component" value="Unassembled WGS sequence"/>
</dbReference>
<keyword evidence="1" id="KW-0472">Membrane</keyword>
<reference evidence="2 3" key="1">
    <citation type="submission" date="2018-06" db="EMBL/GenBank/DDBJ databases">
        <title>Mucibacter soli gen. nov., sp. nov., a new member of the family Chitinophagaceae producing mucin.</title>
        <authorList>
            <person name="Kim M.-K."/>
            <person name="Park S."/>
            <person name="Kim T.-S."/>
            <person name="Joung Y."/>
            <person name="Han J.-H."/>
            <person name="Kim S.B."/>
        </authorList>
    </citation>
    <scope>NUCLEOTIDE SEQUENCE [LARGE SCALE GENOMIC DNA]</scope>
    <source>
        <strain evidence="2 3">R1-15</strain>
    </source>
</reference>
<protein>
    <submittedName>
        <fullName evidence="2">Uncharacterized protein</fullName>
    </submittedName>
</protein>
<dbReference type="OrthoDB" id="9814194at2"/>
<evidence type="ECO:0000313" key="2">
    <source>
        <dbReference type="EMBL" id="PZF70893.1"/>
    </source>
</evidence>
<feature type="transmembrane region" description="Helical" evidence="1">
    <location>
        <begin position="211"/>
        <end position="232"/>
    </location>
</feature>
<feature type="transmembrane region" description="Helical" evidence="1">
    <location>
        <begin position="144"/>
        <end position="174"/>
    </location>
</feature>
<keyword evidence="3" id="KW-1185">Reference proteome</keyword>
<accession>A0A2W2BT10</accession>
<organism evidence="2 3">
    <name type="scientific">Taibaiella soli</name>
    <dbReference type="NCBI Taxonomy" id="1649169"/>
    <lineage>
        <taxon>Bacteria</taxon>
        <taxon>Pseudomonadati</taxon>
        <taxon>Bacteroidota</taxon>
        <taxon>Chitinophagia</taxon>
        <taxon>Chitinophagales</taxon>
        <taxon>Chitinophagaceae</taxon>
        <taxon>Taibaiella</taxon>
    </lineage>
</organism>